<accession>A0ABV8AEQ6</accession>
<dbReference type="EMBL" id="JBHRZF010000211">
    <property type="protein sequence ID" value="MFC3862703.1"/>
    <property type="molecule type" value="Genomic_DNA"/>
</dbReference>
<dbReference type="RefSeq" id="WP_380080643.1">
    <property type="nucleotide sequence ID" value="NZ_JBHRZF010000211.1"/>
</dbReference>
<proteinExistence type="predicted"/>
<reference evidence="2" key="1">
    <citation type="journal article" date="2019" name="Int. J. Syst. Evol. Microbiol.">
        <title>The Global Catalogue of Microorganisms (GCM) 10K type strain sequencing project: providing services to taxonomists for standard genome sequencing and annotation.</title>
        <authorList>
            <consortium name="The Broad Institute Genomics Platform"/>
            <consortium name="The Broad Institute Genome Sequencing Center for Infectious Disease"/>
            <person name="Wu L."/>
            <person name="Ma J."/>
        </authorList>
    </citation>
    <scope>NUCLEOTIDE SEQUENCE [LARGE SCALE GENOMIC DNA]</scope>
    <source>
        <strain evidence="2">CCTCC AB 2013263</strain>
    </source>
</reference>
<evidence type="ECO:0000313" key="1">
    <source>
        <dbReference type="EMBL" id="MFC3862703.1"/>
    </source>
</evidence>
<sequence length="167" mass="17363">MKHTRTWTDVYGSACASFEGRAGGHTWLVAAPPELARTVPAALEAVDGKGSVELLVHDGLTPLLGMAREVRPRGVLIVAPKALPGGPAVKVEARQVETEEGSSYSEGGDFPEWTGWTAEGSKKARAKGAECPAASAVASLDYPVMVTTPDAVGAALEGWMDATPHGR</sequence>
<keyword evidence="2" id="KW-1185">Reference proteome</keyword>
<evidence type="ECO:0000313" key="2">
    <source>
        <dbReference type="Proteomes" id="UP001595748"/>
    </source>
</evidence>
<name>A0ABV8AEQ6_9DEIO</name>
<protein>
    <submittedName>
        <fullName evidence="1">Uncharacterized protein</fullName>
    </submittedName>
</protein>
<dbReference type="Proteomes" id="UP001595748">
    <property type="component" value="Unassembled WGS sequence"/>
</dbReference>
<comment type="caution">
    <text evidence="1">The sequence shown here is derived from an EMBL/GenBank/DDBJ whole genome shotgun (WGS) entry which is preliminary data.</text>
</comment>
<organism evidence="1 2">
    <name type="scientific">Deinococcus antarcticus</name>
    <dbReference type="NCBI Taxonomy" id="1298767"/>
    <lineage>
        <taxon>Bacteria</taxon>
        <taxon>Thermotogati</taxon>
        <taxon>Deinococcota</taxon>
        <taxon>Deinococci</taxon>
        <taxon>Deinococcales</taxon>
        <taxon>Deinococcaceae</taxon>
        <taxon>Deinococcus</taxon>
    </lineage>
</organism>
<gene>
    <name evidence="1" type="ORF">ACFOPQ_18210</name>
</gene>